<evidence type="ECO:0000313" key="2">
    <source>
        <dbReference type="EMBL" id="OAF56133.1"/>
    </source>
</evidence>
<protein>
    <submittedName>
        <fullName evidence="2">Uncharacterized protein</fullName>
    </submittedName>
</protein>
<evidence type="ECO:0000256" key="1">
    <source>
        <dbReference type="SAM" id="Coils"/>
    </source>
</evidence>
<dbReference type="eggNOG" id="ENOG502SM5K">
    <property type="taxonomic scope" value="Eukaryota"/>
</dbReference>
<organism evidence="2">
    <name type="scientific">Pseudogymnoascus destructans</name>
    <dbReference type="NCBI Taxonomy" id="655981"/>
    <lineage>
        <taxon>Eukaryota</taxon>
        <taxon>Fungi</taxon>
        <taxon>Dikarya</taxon>
        <taxon>Ascomycota</taxon>
        <taxon>Pezizomycotina</taxon>
        <taxon>Leotiomycetes</taxon>
        <taxon>Thelebolales</taxon>
        <taxon>Thelebolaceae</taxon>
        <taxon>Pseudogymnoascus</taxon>
    </lineage>
</organism>
<gene>
    <name evidence="2" type="ORF">VC83_07445</name>
</gene>
<dbReference type="EMBL" id="KV441405">
    <property type="protein sequence ID" value="OAF56133.1"/>
    <property type="molecule type" value="Genomic_DNA"/>
</dbReference>
<dbReference type="GeneID" id="36290490"/>
<dbReference type="OrthoDB" id="4579491at2759"/>
<keyword evidence="1" id="KW-0175">Coiled coil</keyword>
<dbReference type="RefSeq" id="XP_024321431.1">
    <property type="nucleotide sequence ID" value="XM_024471015.1"/>
</dbReference>
<reference evidence="2" key="1">
    <citation type="submission" date="2016-03" db="EMBL/GenBank/DDBJ databases">
        <title>Updated assembly of Pseudogymnoascus destructans, the fungus causing white-nose syndrome of bats.</title>
        <authorList>
            <person name="Palmer J.M."/>
            <person name="Drees K.P."/>
            <person name="Foster J.T."/>
            <person name="Lindner D.L."/>
        </authorList>
    </citation>
    <scope>NUCLEOTIDE SEQUENCE [LARGE SCALE GENOMIC DNA]</scope>
    <source>
        <strain evidence="2">20631-21</strain>
    </source>
</reference>
<proteinExistence type="predicted"/>
<dbReference type="AlphaFoldDB" id="A0A177A4U7"/>
<sequence>MHFLASLSTRPGSTSFLLRINTTRLFQRASPFFGVFIRRQHIDLDGGIRLNSDIHRSAARLKNMSRWQDSVTLKVQGPHKEDKDDHKEALLSQLQNVQRDIQSLKIDHDTPSDTEWRLISDHFSNVQNLEMESGFNEELNDGLIPTNWPIERLLISSSCGERFCSPVVLEGRVKHLILLLTAGLRFEGPTSSELSRANKQAIERGEAEANYITVREGTPEERKIEIVSLPGLAFDWLRDKYTNPDRCNESETPAPESVNTEILEILENDALDTFTRMALALPHIVMLIETLNLRSTSGHDFHLTPKEMFHEILPQLTELKTFVFTVGDIFDKAEFLPLFYKQSPPNISTLRFRGPVSLAKSEHWSKWLEAFANPEYLPNLTRLSFVLDLAYEDKEEGGKKRRATEEELREGKNACKQLFDGLKGRGVAIEAFHDEWAEESVSFDKVDERWEEIE</sequence>
<dbReference type="Proteomes" id="UP000077154">
    <property type="component" value="Unassembled WGS sequence"/>
</dbReference>
<dbReference type="VEuPathDB" id="FungiDB:GMDG_07392"/>
<accession>A0A177A4U7</accession>
<name>A0A177A4U7_9PEZI</name>
<feature type="coiled-coil region" evidence="1">
    <location>
        <begin position="80"/>
        <end position="107"/>
    </location>
</feature>